<dbReference type="InterPro" id="IPR009057">
    <property type="entry name" value="Homeodomain-like_sf"/>
</dbReference>
<dbReference type="InterPro" id="IPR029016">
    <property type="entry name" value="GAF-like_dom_sf"/>
</dbReference>
<evidence type="ECO:0000256" key="3">
    <source>
        <dbReference type="ARBA" id="ARBA00023015"/>
    </source>
</evidence>
<dbReference type="Gene3D" id="1.10.8.60">
    <property type="match status" value="1"/>
</dbReference>
<dbReference type="InterPro" id="IPR003593">
    <property type="entry name" value="AAA+_ATPase"/>
</dbReference>
<dbReference type="SUPFAM" id="SSF55781">
    <property type="entry name" value="GAF domain-like"/>
    <property type="match status" value="1"/>
</dbReference>
<dbReference type="Pfam" id="PF02954">
    <property type="entry name" value="HTH_8"/>
    <property type="match status" value="1"/>
</dbReference>
<gene>
    <name evidence="6" type="ORF">C6W88_16125</name>
</gene>
<evidence type="ECO:0000259" key="5">
    <source>
        <dbReference type="PROSITE" id="PS50045"/>
    </source>
</evidence>
<dbReference type="PANTHER" id="PTHR32071:SF77">
    <property type="entry name" value="TRANSCRIPTIONAL REGULATORY PROTEIN"/>
    <property type="match status" value="1"/>
</dbReference>
<dbReference type="EMBL" id="PXNS01000010">
    <property type="protein sequence ID" value="PTL92525.1"/>
    <property type="molecule type" value="Genomic_DNA"/>
</dbReference>
<dbReference type="CDD" id="cd00009">
    <property type="entry name" value="AAA"/>
    <property type="match status" value="1"/>
</dbReference>
<dbReference type="InterPro" id="IPR058031">
    <property type="entry name" value="AAA_lid_NorR"/>
</dbReference>
<organism evidence="6 7">
    <name type="scientific">Halomonas litopenaei</name>
    <dbReference type="NCBI Taxonomy" id="2109328"/>
    <lineage>
        <taxon>Bacteria</taxon>
        <taxon>Pseudomonadati</taxon>
        <taxon>Pseudomonadota</taxon>
        <taxon>Gammaproteobacteria</taxon>
        <taxon>Oceanospirillales</taxon>
        <taxon>Halomonadaceae</taxon>
        <taxon>Halomonas</taxon>
    </lineage>
</organism>
<accession>A0ABX5ISN7</accession>
<evidence type="ECO:0000313" key="7">
    <source>
        <dbReference type="Proteomes" id="UP000241895"/>
    </source>
</evidence>
<dbReference type="InterPro" id="IPR025943">
    <property type="entry name" value="Sigma_54_int_dom_ATP-bd_2"/>
</dbReference>
<comment type="caution">
    <text evidence="6">The sequence shown here is derived from an EMBL/GenBank/DDBJ whole genome shotgun (WGS) entry which is preliminary data.</text>
</comment>
<dbReference type="PROSITE" id="PS50045">
    <property type="entry name" value="SIGMA54_INTERACT_4"/>
    <property type="match status" value="1"/>
</dbReference>
<evidence type="ECO:0000313" key="6">
    <source>
        <dbReference type="EMBL" id="PTL92525.1"/>
    </source>
</evidence>
<evidence type="ECO:0000256" key="4">
    <source>
        <dbReference type="ARBA" id="ARBA00023163"/>
    </source>
</evidence>
<sequence>MRQPGSRWESARRPRWWPCRTSMHPQESPMPRSAVRSPDVIRQARHLLRQGTVAMDMLDPCIGRSWQRCLALGVLPGGTHEIPRLSQTELKDLRDSHDTLLRLSDPLLAALAGELKDCQLVLTSRDATVLKACGRRFSLEPRLDIAAGIQLDERWFGTNAPAVAMFEKAPVLVRSSEHLLFPDNPVSCVAVPLVDPDEHCLGILDLTFDARHRYPEHYLGRLEQVARALKRDMFIQRHETHWVLEIQSDVMAFDGMGAALLAIDEDGVIRGHERQTIAVLGMEIPQGTDIEALLGQPWARLKRQCRDGAELLAIQSLSGTRMARLHAPRRWRGAVAALGRSASASVADDKGRTRPCLDSLVAGWEPQQAREAWRAVRVLKAGLPVLLQGPTGSGKEALARGLHEESGAQGPFVGLNCAAIPESLIEAELFGYVEGAFTGARKGGYRGRLLEANGGTLLLDEIGDMPLSLQARLLRVLQEKVVIPLGEHREVPVTAAIVAASHRHLELEVASGSFREDLYYRLEGVVVELPSLAQQSSLVEQIHELWQRLEQQYQRRVVLAEALLARLAAYPWPGNWRELQHCLETALVGLEPDASRLDLEDLSPRWQRKLMDVTPGSLGQSAPVRPAAEPSDLAIRELTLKHMQKALAAHGGNMSAAARALGISRSTLYRRLEQACR</sequence>
<dbReference type="PANTHER" id="PTHR32071">
    <property type="entry name" value="TRANSCRIPTIONAL REGULATORY PROTEIN"/>
    <property type="match status" value="1"/>
</dbReference>
<name>A0ABX5ISN7_9GAMM</name>
<protein>
    <recommendedName>
        <fullName evidence="5">Sigma-54 factor interaction domain-containing protein</fullName>
    </recommendedName>
</protein>
<keyword evidence="4" id="KW-0804">Transcription</keyword>
<dbReference type="Proteomes" id="UP000241895">
    <property type="component" value="Unassembled WGS sequence"/>
</dbReference>
<evidence type="ECO:0000256" key="2">
    <source>
        <dbReference type="ARBA" id="ARBA00022840"/>
    </source>
</evidence>
<dbReference type="InterPro" id="IPR002078">
    <property type="entry name" value="Sigma_54_int"/>
</dbReference>
<dbReference type="SMART" id="SM00382">
    <property type="entry name" value="AAA"/>
    <property type="match status" value="1"/>
</dbReference>
<dbReference type="SUPFAM" id="SSF52540">
    <property type="entry name" value="P-loop containing nucleoside triphosphate hydrolases"/>
    <property type="match status" value="1"/>
</dbReference>
<keyword evidence="3" id="KW-0805">Transcription regulation</keyword>
<dbReference type="InterPro" id="IPR027417">
    <property type="entry name" value="P-loop_NTPase"/>
</dbReference>
<reference evidence="6 7" key="1">
    <citation type="submission" date="2018-03" db="EMBL/GenBank/DDBJ databases">
        <authorList>
            <person name="Zhou J."/>
            <person name="Li X."/>
            <person name="Xue M."/>
            <person name="Yin J."/>
        </authorList>
    </citation>
    <scope>NUCLEOTIDE SEQUENCE [LARGE SCALE GENOMIC DNA]</scope>
    <source>
        <strain evidence="6 7">SYSU ZJ2214</strain>
    </source>
</reference>
<evidence type="ECO:0000256" key="1">
    <source>
        <dbReference type="ARBA" id="ARBA00022741"/>
    </source>
</evidence>
<dbReference type="Gene3D" id="3.40.50.300">
    <property type="entry name" value="P-loop containing nucleotide triphosphate hydrolases"/>
    <property type="match status" value="1"/>
</dbReference>
<dbReference type="PROSITE" id="PS00676">
    <property type="entry name" value="SIGMA54_INTERACT_2"/>
    <property type="match status" value="1"/>
</dbReference>
<proteinExistence type="predicted"/>
<dbReference type="InterPro" id="IPR002197">
    <property type="entry name" value="HTH_Fis"/>
</dbReference>
<dbReference type="Pfam" id="PF00158">
    <property type="entry name" value="Sigma54_activat"/>
    <property type="match status" value="1"/>
</dbReference>
<keyword evidence="7" id="KW-1185">Reference proteome</keyword>
<keyword evidence="2" id="KW-0067">ATP-binding</keyword>
<dbReference type="SUPFAM" id="SSF46689">
    <property type="entry name" value="Homeodomain-like"/>
    <property type="match status" value="1"/>
</dbReference>
<feature type="domain" description="Sigma-54 factor interaction" evidence="5">
    <location>
        <begin position="361"/>
        <end position="588"/>
    </location>
</feature>
<dbReference type="Pfam" id="PF25601">
    <property type="entry name" value="AAA_lid_14"/>
    <property type="match status" value="1"/>
</dbReference>
<dbReference type="PRINTS" id="PR01590">
    <property type="entry name" value="HTHFIS"/>
</dbReference>
<keyword evidence="1" id="KW-0547">Nucleotide-binding</keyword>
<dbReference type="Gene3D" id="1.10.10.60">
    <property type="entry name" value="Homeodomain-like"/>
    <property type="match status" value="1"/>
</dbReference>
<dbReference type="Gene3D" id="3.30.450.40">
    <property type="match status" value="1"/>
</dbReference>